<protein>
    <submittedName>
        <fullName evidence="1">Uncharacterized protein</fullName>
    </submittedName>
</protein>
<proteinExistence type="predicted"/>
<accession>A0ABN7RJP4</accession>
<organism evidence="1 2">
    <name type="scientific">Dyadobacter linearis</name>
    <dbReference type="NCBI Taxonomy" id="2823330"/>
    <lineage>
        <taxon>Bacteria</taxon>
        <taxon>Pseudomonadati</taxon>
        <taxon>Bacteroidota</taxon>
        <taxon>Cytophagia</taxon>
        <taxon>Cytophagales</taxon>
        <taxon>Spirosomataceae</taxon>
        <taxon>Dyadobacter</taxon>
    </lineage>
</organism>
<name>A0ABN7RJP4_9BACT</name>
<dbReference type="RefSeq" id="WP_215236247.1">
    <property type="nucleotide sequence ID" value="NZ_CAJRAU010000010.1"/>
</dbReference>
<dbReference type="SUPFAM" id="SSF55486">
    <property type="entry name" value="Metalloproteases ('zincins'), catalytic domain"/>
    <property type="match status" value="1"/>
</dbReference>
<keyword evidence="2" id="KW-1185">Reference proteome</keyword>
<dbReference type="EMBL" id="CAJRAU010000010">
    <property type="protein sequence ID" value="CAG5074210.1"/>
    <property type="molecule type" value="Genomic_DNA"/>
</dbReference>
<evidence type="ECO:0000313" key="1">
    <source>
        <dbReference type="EMBL" id="CAG5074210.1"/>
    </source>
</evidence>
<dbReference type="InterPro" id="IPR024079">
    <property type="entry name" value="MetalloPept_cat_dom_sf"/>
</dbReference>
<comment type="caution">
    <text evidence="1">The sequence shown here is derived from an EMBL/GenBank/DDBJ whole genome shotgun (WGS) entry which is preliminary data.</text>
</comment>
<dbReference type="Gene3D" id="3.40.390.10">
    <property type="entry name" value="Collagenase (Catalytic Domain)"/>
    <property type="match status" value="1"/>
</dbReference>
<gene>
    <name evidence="1" type="ORF">DYBT9623_04985</name>
</gene>
<dbReference type="Proteomes" id="UP000679725">
    <property type="component" value="Unassembled WGS sequence"/>
</dbReference>
<reference evidence="1 2" key="1">
    <citation type="submission" date="2021-04" db="EMBL/GenBank/DDBJ databases">
        <authorList>
            <person name="Rodrigo-Torres L."/>
            <person name="Arahal R. D."/>
            <person name="Lucena T."/>
        </authorList>
    </citation>
    <scope>NUCLEOTIDE SEQUENCE [LARGE SCALE GENOMIC DNA]</scope>
    <source>
        <strain evidence="1 2">CECT 9623</strain>
    </source>
</reference>
<sequence length="304" mass="34729">MHYLISYKSTNWDSVLLPLDDNTLQLTIQVRVHLRKVEPTDRGIFDDLIIDGKGTITDRSSGYKYQANPWTMAEWQDFENEYQKVITNYWDKKFDLVPNRPWYKSSKGLTPAKIVCGLSMDIVKTSPAQAHVALSIFNTRKKPNTFRSFINTTAVPKTGCFNRSDVETDMFSWMPHRYRSESAVSRINGVAHAVDYVRNTAAHEFGHILELDHVGGTGNDMRDYGFNNVDDADTLLGVGRAQSAKFAKPWNQRLRGHLIRQNHEDQLVNFTPTLSTPQMIGYWDNGELIHVGGNLWMLKSLFGL</sequence>
<evidence type="ECO:0000313" key="2">
    <source>
        <dbReference type="Proteomes" id="UP000679725"/>
    </source>
</evidence>